<proteinExistence type="predicted"/>
<dbReference type="Pfam" id="PF08938">
    <property type="entry name" value="HBS1_N"/>
    <property type="match status" value="1"/>
</dbReference>
<dbReference type="AlphaFoldDB" id="A0A9W8A5F7"/>
<reference evidence="7" key="1">
    <citation type="submission" date="2022-07" db="EMBL/GenBank/DDBJ databases">
        <title>Phylogenomic reconstructions and comparative analyses of Kickxellomycotina fungi.</title>
        <authorList>
            <person name="Reynolds N.K."/>
            <person name="Stajich J.E."/>
            <person name="Barry K."/>
            <person name="Grigoriev I.V."/>
            <person name="Crous P."/>
            <person name="Smith M.E."/>
        </authorList>
    </citation>
    <scope>NUCLEOTIDE SEQUENCE</scope>
    <source>
        <strain evidence="7">NBRC 100468</strain>
    </source>
</reference>
<keyword evidence="3" id="KW-0378">Hydrolase</keyword>
<dbReference type="GO" id="GO:0005737">
    <property type="term" value="C:cytoplasm"/>
    <property type="evidence" value="ECO:0007669"/>
    <property type="project" value="UniProtKB-SubCell"/>
</dbReference>
<feature type="region of interest" description="Disordered" evidence="5">
    <location>
        <begin position="404"/>
        <end position="464"/>
    </location>
</feature>
<keyword evidence="4" id="KW-0648">Protein biosynthesis</keyword>
<evidence type="ECO:0000256" key="4">
    <source>
        <dbReference type="ARBA" id="ARBA00022917"/>
    </source>
</evidence>
<feature type="region of interest" description="Disordered" evidence="5">
    <location>
        <begin position="154"/>
        <end position="238"/>
    </location>
</feature>
<protein>
    <recommendedName>
        <fullName evidence="6">HBS1-like protein N-terminal domain-containing protein</fullName>
    </recommendedName>
</protein>
<comment type="subcellular location">
    <subcellularLocation>
        <location evidence="1">Cytoplasm</location>
    </subcellularLocation>
</comment>
<evidence type="ECO:0000313" key="8">
    <source>
        <dbReference type="Proteomes" id="UP001150538"/>
    </source>
</evidence>
<feature type="compositionally biased region" description="Polar residues" evidence="5">
    <location>
        <begin position="199"/>
        <end position="226"/>
    </location>
</feature>
<gene>
    <name evidence="7" type="ORF">H4219_001118</name>
</gene>
<keyword evidence="8" id="KW-1185">Reference proteome</keyword>
<evidence type="ECO:0000256" key="2">
    <source>
        <dbReference type="ARBA" id="ARBA00022490"/>
    </source>
</evidence>
<name>A0A9W8A5F7_9FUNG</name>
<evidence type="ECO:0000313" key="7">
    <source>
        <dbReference type="EMBL" id="KAJ1920719.1"/>
    </source>
</evidence>
<evidence type="ECO:0000256" key="3">
    <source>
        <dbReference type="ARBA" id="ARBA00022801"/>
    </source>
</evidence>
<dbReference type="OrthoDB" id="342024at2759"/>
<dbReference type="EMBL" id="JANBPU010000010">
    <property type="protein sequence ID" value="KAJ1920719.1"/>
    <property type="molecule type" value="Genomic_DNA"/>
</dbReference>
<dbReference type="GO" id="GO:0016787">
    <property type="term" value="F:hydrolase activity"/>
    <property type="evidence" value="ECO:0007669"/>
    <property type="project" value="UniProtKB-KW"/>
</dbReference>
<feature type="compositionally biased region" description="Polar residues" evidence="5">
    <location>
        <begin position="155"/>
        <end position="165"/>
    </location>
</feature>
<organism evidence="7 8">
    <name type="scientific">Mycoemilia scoparia</name>
    <dbReference type="NCBI Taxonomy" id="417184"/>
    <lineage>
        <taxon>Eukaryota</taxon>
        <taxon>Fungi</taxon>
        <taxon>Fungi incertae sedis</taxon>
        <taxon>Zoopagomycota</taxon>
        <taxon>Kickxellomycotina</taxon>
        <taxon>Kickxellomycetes</taxon>
        <taxon>Kickxellales</taxon>
        <taxon>Kickxellaceae</taxon>
        <taxon>Mycoemilia</taxon>
    </lineage>
</organism>
<evidence type="ECO:0000256" key="1">
    <source>
        <dbReference type="ARBA" id="ARBA00004496"/>
    </source>
</evidence>
<sequence length="464" mass="49795">MSRHRAVRNIALNDIYIEEDDYVDDQEFLDELEGATDEQKAQLESGVEALREKLEKKFIINDNEIKKALWDTYFDEAEAMKWLKKTLKPKTTKSKGEMDIQDGEDEDSELEAGDSGKRSDAKPLGSKGTFGSLKSLSMMTNGMSSLSIGPKLGTTLLSPKSNQSEHIPKSSAIQGKGIGPLSKGGKPLASLSSLASKGNNTSGPSLGSLSNTSKTSKPLNTSLTRNASEKPVSLSTLAGSQVNKTATVDSSGNHINNALRALRSKSTVSQHTQIEGSIAMSIPLSRGTLPEFTKVRKPASVYPKVHHKSNTIELDIDPAAPPSLFADFIFSSLYGNQVLGHKQDSITSANWLSMLLSQQQPPTDPSAVLNSQNQHENEYCFNRNNYRNDCGTYPNLSFLRAVGNSGASTPKGSKGAKPQGQKAKSAVKPFGFDKPSPDDVVIAAQQRADHKDGAGGAGKTKAGK</sequence>
<evidence type="ECO:0000256" key="5">
    <source>
        <dbReference type="SAM" id="MobiDB-lite"/>
    </source>
</evidence>
<feature type="domain" description="HBS1-like protein N-terminal" evidence="6">
    <location>
        <begin position="20"/>
        <end position="93"/>
    </location>
</feature>
<dbReference type="GO" id="GO:0006412">
    <property type="term" value="P:translation"/>
    <property type="evidence" value="ECO:0007669"/>
    <property type="project" value="UniProtKB-KW"/>
</dbReference>
<comment type="caution">
    <text evidence="7">The sequence shown here is derived from an EMBL/GenBank/DDBJ whole genome shotgun (WGS) entry which is preliminary data.</text>
</comment>
<dbReference type="Proteomes" id="UP001150538">
    <property type="component" value="Unassembled WGS sequence"/>
</dbReference>
<dbReference type="InterPro" id="IPR015033">
    <property type="entry name" value="HBS1-like_N"/>
</dbReference>
<feature type="compositionally biased region" description="Low complexity" evidence="5">
    <location>
        <begin position="181"/>
        <end position="198"/>
    </location>
</feature>
<evidence type="ECO:0000259" key="6">
    <source>
        <dbReference type="Pfam" id="PF08938"/>
    </source>
</evidence>
<accession>A0A9W8A5F7</accession>
<feature type="compositionally biased region" description="Acidic residues" evidence="5">
    <location>
        <begin position="99"/>
        <end position="112"/>
    </location>
</feature>
<feature type="region of interest" description="Disordered" evidence="5">
    <location>
        <begin position="91"/>
        <end position="133"/>
    </location>
</feature>
<keyword evidence="2" id="KW-0963">Cytoplasm</keyword>